<organism evidence="2 3">
    <name type="scientific">Spirosoma rhododendri</name>
    <dbReference type="NCBI Taxonomy" id="2728024"/>
    <lineage>
        <taxon>Bacteria</taxon>
        <taxon>Pseudomonadati</taxon>
        <taxon>Bacteroidota</taxon>
        <taxon>Cytophagia</taxon>
        <taxon>Cytophagales</taxon>
        <taxon>Cytophagaceae</taxon>
        <taxon>Spirosoma</taxon>
    </lineage>
</organism>
<sequence length="80" mass="9162">MSVTKSLLAKQATLRIDVSDVFRTMASRLESNYGQVNFTMRSYNDSQRVKVSFSYSFGKKTVKMARPATLGNDDEKDRMR</sequence>
<gene>
    <name evidence="2" type="ORF">HH216_24355</name>
</gene>
<proteinExistence type="predicted"/>
<dbReference type="InterPro" id="IPR041700">
    <property type="entry name" value="OMP_b-brl_3"/>
</dbReference>
<feature type="domain" description="Outer membrane protein beta-barrel" evidence="1">
    <location>
        <begin position="1"/>
        <end position="55"/>
    </location>
</feature>
<evidence type="ECO:0000259" key="1">
    <source>
        <dbReference type="Pfam" id="PF14905"/>
    </source>
</evidence>
<geneLocation type="plasmid" evidence="2 3">
    <name>unnamed1</name>
</geneLocation>
<reference evidence="2 3" key="1">
    <citation type="submission" date="2020-04" db="EMBL/GenBank/DDBJ databases">
        <title>Genome sequencing of novel species.</title>
        <authorList>
            <person name="Heo J."/>
            <person name="Kim S.-J."/>
            <person name="Kim J.-S."/>
            <person name="Hong S.-B."/>
            <person name="Kwon S.-W."/>
        </authorList>
    </citation>
    <scope>NUCLEOTIDE SEQUENCE [LARGE SCALE GENOMIC DNA]</scope>
    <source>
        <strain evidence="2 3">CJU-R4</strain>
        <plasmid evidence="2 3">unnamed1</plasmid>
    </source>
</reference>
<keyword evidence="3" id="KW-1185">Reference proteome</keyword>
<dbReference type="Proteomes" id="UP000501128">
    <property type="component" value="Plasmid unnamed1"/>
</dbReference>
<accession>A0A7L5DXZ0</accession>
<dbReference type="KEGG" id="srho:HH216_24355"/>
<name>A0A7L5DXZ0_9BACT</name>
<dbReference type="EMBL" id="CP051678">
    <property type="protein sequence ID" value="QJD81508.1"/>
    <property type="molecule type" value="Genomic_DNA"/>
</dbReference>
<keyword evidence="2" id="KW-0614">Plasmid</keyword>
<dbReference type="Pfam" id="PF14905">
    <property type="entry name" value="OMP_b-brl_3"/>
    <property type="match status" value="1"/>
</dbReference>
<protein>
    <submittedName>
        <fullName evidence="2">Outer membrane beta-barrel protein</fullName>
    </submittedName>
</protein>
<evidence type="ECO:0000313" key="2">
    <source>
        <dbReference type="EMBL" id="QJD81508.1"/>
    </source>
</evidence>
<dbReference type="AlphaFoldDB" id="A0A7L5DXZ0"/>
<evidence type="ECO:0000313" key="3">
    <source>
        <dbReference type="Proteomes" id="UP000501128"/>
    </source>
</evidence>